<dbReference type="HOGENOM" id="CLU_1303291_0_0_7"/>
<evidence type="ECO:0000313" key="3">
    <source>
        <dbReference type="Proteomes" id="UP000006055"/>
    </source>
</evidence>
<name>I4C097_DESTA</name>
<protein>
    <submittedName>
        <fullName evidence="2">Uncharacterized protein</fullName>
    </submittedName>
</protein>
<feature type="region of interest" description="Disordered" evidence="1">
    <location>
        <begin position="67"/>
        <end position="92"/>
    </location>
</feature>
<dbReference type="EMBL" id="CP003360">
    <property type="protein sequence ID" value="AFM22988.1"/>
    <property type="molecule type" value="Genomic_DNA"/>
</dbReference>
<dbReference type="KEGG" id="dti:Desti_0242"/>
<keyword evidence="3" id="KW-1185">Reference proteome</keyword>
<gene>
    <name evidence="2" type="ordered locus">Desti_0242</name>
</gene>
<sequence>MARLEELVNPTELLAEIKNGSTKNELIKKYRTSEQELAMMLLPMYRRNEMTKEEFNSFFQGISLKVSSEDNQQKKSDAQPVEPQRPEDEPPSEILQRLSNLFHRKSASESKQAPKEEPVLAEKTVEPEPEADVQNVSPQPVNAEPTVAVMQQAESTSSPDREIAEETPQVEPRVSKPLNSAELAQLVNKTLARINAIETRLKNLEKKIGLE</sequence>
<dbReference type="Proteomes" id="UP000006055">
    <property type="component" value="Chromosome"/>
</dbReference>
<feature type="compositionally biased region" description="Basic and acidic residues" evidence="1">
    <location>
        <begin position="106"/>
        <end position="126"/>
    </location>
</feature>
<dbReference type="AlphaFoldDB" id="I4C097"/>
<organism evidence="2 3">
    <name type="scientific">Desulfomonile tiedjei (strain ATCC 49306 / DSM 6799 / DCB-1)</name>
    <dbReference type="NCBI Taxonomy" id="706587"/>
    <lineage>
        <taxon>Bacteria</taxon>
        <taxon>Pseudomonadati</taxon>
        <taxon>Thermodesulfobacteriota</taxon>
        <taxon>Desulfomonilia</taxon>
        <taxon>Desulfomonilales</taxon>
        <taxon>Desulfomonilaceae</taxon>
        <taxon>Desulfomonile</taxon>
    </lineage>
</organism>
<feature type="region of interest" description="Disordered" evidence="1">
    <location>
        <begin position="105"/>
        <end position="176"/>
    </location>
</feature>
<evidence type="ECO:0000256" key="1">
    <source>
        <dbReference type="SAM" id="MobiDB-lite"/>
    </source>
</evidence>
<accession>I4C097</accession>
<reference evidence="3" key="1">
    <citation type="submission" date="2012-06" db="EMBL/GenBank/DDBJ databases">
        <title>Complete sequence of chromosome of Desulfomonile tiedjei DSM 6799.</title>
        <authorList>
            <person name="Lucas S."/>
            <person name="Copeland A."/>
            <person name="Lapidus A."/>
            <person name="Glavina del Rio T."/>
            <person name="Dalin E."/>
            <person name="Tice H."/>
            <person name="Bruce D."/>
            <person name="Goodwin L."/>
            <person name="Pitluck S."/>
            <person name="Peters L."/>
            <person name="Ovchinnikova G."/>
            <person name="Zeytun A."/>
            <person name="Lu M."/>
            <person name="Kyrpides N."/>
            <person name="Mavromatis K."/>
            <person name="Ivanova N."/>
            <person name="Brettin T."/>
            <person name="Detter J.C."/>
            <person name="Han C."/>
            <person name="Larimer F."/>
            <person name="Land M."/>
            <person name="Hauser L."/>
            <person name="Markowitz V."/>
            <person name="Cheng J.-F."/>
            <person name="Hugenholtz P."/>
            <person name="Woyke T."/>
            <person name="Wu D."/>
            <person name="Spring S."/>
            <person name="Schroeder M."/>
            <person name="Brambilla E."/>
            <person name="Klenk H.-P."/>
            <person name="Eisen J.A."/>
        </authorList>
    </citation>
    <scope>NUCLEOTIDE SEQUENCE [LARGE SCALE GENOMIC DNA]</scope>
    <source>
        <strain evidence="3">ATCC 49306 / DSM 6799 / DCB-1</strain>
    </source>
</reference>
<dbReference type="RefSeq" id="WP_014808147.1">
    <property type="nucleotide sequence ID" value="NC_018025.1"/>
</dbReference>
<proteinExistence type="predicted"/>
<evidence type="ECO:0000313" key="2">
    <source>
        <dbReference type="EMBL" id="AFM22988.1"/>
    </source>
</evidence>
<feature type="compositionally biased region" description="Basic and acidic residues" evidence="1">
    <location>
        <begin position="67"/>
        <end position="77"/>
    </location>
</feature>